<dbReference type="AlphaFoldDB" id="A0A5B8ME45"/>
<dbReference type="EMBL" id="CP031035">
    <property type="protein sequence ID" value="QDZ18709.1"/>
    <property type="molecule type" value="Genomic_DNA"/>
</dbReference>
<organism evidence="3 4">
    <name type="scientific">Chloropicon primus</name>
    <dbReference type="NCBI Taxonomy" id="1764295"/>
    <lineage>
        <taxon>Eukaryota</taxon>
        <taxon>Viridiplantae</taxon>
        <taxon>Chlorophyta</taxon>
        <taxon>Chloropicophyceae</taxon>
        <taxon>Chloropicales</taxon>
        <taxon>Chloropicaceae</taxon>
        <taxon>Chloropicon</taxon>
    </lineage>
</organism>
<accession>A0A5B8ME45</accession>
<evidence type="ECO:0000313" key="3">
    <source>
        <dbReference type="EMBL" id="QDZ18709.1"/>
    </source>
</evidence>
<protein>
    <submittedName>
        <fullName evidence="3">Metallo-dependent phosphatase</fullName>
    </submittedName>
</protein>
<evidence type="ECO:0000313" key="2">
    <source>
        <dbReference type="EMBL" id="CAD9711855.1"/>
    </source>
</evidence>
<name>A0A5B8ME45_9CHLO</name>
<keyword evidence="4" id="KW-1185">Reference proteome</keyword>
<dbReference type="PANTHER" id="PTHR47680">
    <property type="entry name" value="SHEWANELLA-LIKE PROTEIN PHOSPHATASE 2"/>
    <property type="match status" value="1"/>
</dbReference>
<evidence type="ECO:0000259" key="1">
    <source>
        <dbReference type="Pfam" id="PF00149"/>
    </source>
</evidence>
<dbReference type="InterPro" id="IPR004843">
    <property type="entry name" value="Calcineurin-like_PHP"/>
</dbReference>
<dbReference type="PANTHER" id="PTHR47680:SF2">
    <property type="entry name" value="SHEWANELLA-LIKE PROTEIN PHOSPHATASE 2"/>
    <property type="match status" value="1"/>
</dbReference>
<dbReference type="STRING" id="1764295.A0A5B8ME45"/>
<proteinExistence type="predicted"/>
<sequence>MGGWLLDSLVGTSTSGDGRKVYERFVDSFVASSINGGTPQLVGEVVKPPQSVEKDERNGRSSFSFASSLWQKGGRGGPVSFYPAAKRLVAIGDLHGDFQKAVKAFRVAGLIDESTNWVGGETVAVQVGDVLDRGGAEIRIFHFLEKLKRQAASQGGALHVLNGNHEIMNVAGRFRYATAEGLEEFHRWEKVLRFGEKLKCMCHKDGEKCRAGIPELSATGLEARREALKPGGHLSKHFLAHYPVALVVGSSVFVHGGLHPKHADYGIERMNSEASEWIRGESKESAVPWFLSGRNAIVWSRMYSMPQEEKCDCGMLFEALGKLPRKRGNEETRRMVVGHTIQYPMGINAVCDGSVFRVDVGASKGCADAEPEVLEIIEDREVRRLRAHVAPQILVGATEAVKKYKRSLVKG</sequence>
<dbReference type="OrthoDB" id="5976022at2759"/>
<evidence type="ECO:0000313" key="4">
    <source>
        <dbReference type="Proteomes" id="UP000316726"/>
    </source>
</evidence>
<reference evidence="2" key="2">
    <citation type="submission" date="2021-01" db="EMBL/GenBank/DDBJ databases">
        <authorList>
            <person name="Corre E."/>
            <person name="Pelletier E."/>
            <person name="Niang G."/>
            <person name="Scheremetjew M."/>
            <person name="Finn R."/>
            <person name="Kale V."/>
            <person name="Holt S."/>
            <person name="Cochrane G."/>
            <person name="Meng A."/>
            <person name="Brown T."/>
            <person name="Cohen L."/>
        </authorList>
    </citation>
    <scope>NUCLEOTIDE SEQUENCE</scope>
    <source>
        <strain evidence="2">CCMP1205</strain>
    </source>
</reference>
<dbReference type="InterPro" id="IPR029052">
    <property type="entry name" value="Metallo-depent_PP-like"/>
</dbReference>
<feature type="domain" description="Calcineurin-like phosphoesterase" evidence="1">
    <location>
        <begin position="87"/>
        <end position="259"/>
    </location>
</feature>
<gene>
    <name evidence="3" type="ORF">A3770_02p12270</name>
    <name evidence="2" type="ORF">CPRI1469_LOCUS695</name>
</gene>
<dbReference type="GO" id="GO:0016787">
    <property type="term" value="F:hydrolase activity"/>
    <property type="evidence" value="ECO:0007669"/>
    <property type="project" value="InterPro"/>
</dbReference>
<dbReference type="EMBL" id="HBHL01001191">
    <property type="protein sequence ID" value="CAD9711855.1"/>
    <property type="molecule type" value="Transcribed_RNA"/>
</dbReference>
<dbReference type="SUPFAM" id="SSF56300">
    <property type="entry name" value="Metallo-dependent phosphatases"/>
    <property type="match status" value="1"/>
</dbReference>
<dbReference type="Pfam" id="PF00149">
    <property type="entry name" value="Metallophos"/>
    <property type="match status" value="1"/>
</dbReference>
<dbReference type="Gene3D" id="3.60.21.10">
    <property type="match status" value="1"/>
</dbReference>
<reference evidence="3 4" key="1">
    <citation type="submission" date="2018-07" db="EMBL/GenBank/DDBJ databases">
        <title>The complete nuclear genome of the prasinophyte Chloropicon primus (CCMP1205).</title>
        <authorList>
            <person name="Pombert J.-F."/>
            <person name="Otis C."/>
            <person name="Turmel M."/>
            <person name="Lemieux C."/>
        </authorList>
    </citation>
    <scope>NUCLEOTIDE SEQUENCE [LARGE SCALE GENOMIC DNA]</scope>
    <source>
        <strain evidence="3 4">CCMP1205</strain>
    </source>
</reference>
<dbReference type="Proteomes" id="UP000316726">
    <property type="component" value="Chromosome 2"/>
</dbReference>